<dbReference type="PANTHER" id="PTHR30188">
    <property type="entry name" value="ABC TRANSPORTER PERMEASE PROTEIN-RELATED"/>
    <property type="match status" value="1"/>
</dbReference>
<feature type="transmembrane region" description="Helical" evidence="1">
    <location>
        <begin position="252"/>
        <end position="270"/>
    </location>
</feature>
<gene>
    <name evidence="2" type="ORF">GCM10023175_28770</name>
</gene>
<protein>
    <submittedName>
        <fullName evidence="2">ABC transporter permease</fullName>
    </submittedName>
</protein>
<name>A0ABP8RTK6_9PSEU</name>
<feature type="transmembrane region" description="Helical" evidence="1">
    <location>
        <begin position="55"/>
        <end position="80"/>
    </location>
</feature>
<keyword evidence="1" id="KW-0812">Transmembrane</keyword>
<accession>A0ABP8RTK6</accession>
<keyword evidence="1" id="KW-1133">Transmembrane helix</keyword>
<dbReference type="InterPro" id="IPR030802">
    <property type="entry name" value="Permease_MalE"/>
</dbReference>
<keyword evidence="1" id="KW-0472">Membrane</keyword>
<evidence type="ECO:0000313" key="2">
    <source>
        <dbReference type="EMBL" id="GAA4546477.1"/>
    </source>
</evidence>
<dbReference type="RefSeq" id="WP_345417366.1">
    <property type="nucleotide sequence ID" value="NZ_BAABGT010000032.1"/>
</dbReference>
<keyword evidence="3" id="KW-1185">Reference proteome</keyword>
<organism evidence="2 3">
    <name type="scientific">Pseudonocardia xishanensis</name>
    <dbReference type="NCBI Taxonomy" id="630995"/>
    <lineage>
        <taxon>Bacteria</taxon>
        <taxon>Bacillati</taxon>
        <taxon>Actinomycetota</taxon>
        <taxon>Actinomycetes</taxon>
        <taxon>Pseudonocardiales</taxon>
        <taxon>Pseudonocardiaceae</taxon>
        <taxon>Pseudonocardia</taxon>
    </lineage>
</organism>
<sequence length="279" mass="29015">MLVDGTRAARIAAAPRSGLRTVGHQVSFYLKAFGYIGFVLTRYRKEVLRQLGTVSFGAGGLAAVGGTVVIISVLTASAGIEGGLQGYQALNAIGVDTLTGFITGFVNVRLAAPLIAGVGLVATVGAGFTAEIGSQRISEEIDALEVMAIRSIPFLVTTRIISGAVAIIPLYAVALFSAFGVTKLLVVLGFGQSPGTYDHYFSTFLIPADVMYSFIEIIVIVIVVMSIHTYYGFNASGGPAGVGVAVGRAVRLSLVAVMFTALATSLILYGDSDTLHLSR</sequence>
<evidence type="ECO:0000313" key="3">
    <source>
        <dbReference type="Proteomes" id="UP001501598"/>
    </source>
</evidence>
<dbReference type="Proteomes" id="UP001501598">
    <property type="component" value="Unassembled WGS sequence"/>
</dbReference>
<feature type="transmembrane region" description="Helical" evidence="1">
    <location>
        <begin position="160"/>
        <end position="190"/>
    </location>
</feature>
<comment type="caution">
    <text evidence="2">The sequence shown here is derived from an EMBL/GenBank/DDBJ whole genome shotgun (WGS) entry which is preliminary data.</text>
</comment>
<dbReference type="PANTHER" id="PTHR30188:SF13">
    <property type="entry name" value="CONSERVED HYPOTHETICAL INTEGRAL MEMBRANE PROTEIN YRBE3B"/>
    <property type="match status" value="1"/>
</dbReference>
<reference evidence="3" key="1">
    <citation type="journal article" date="2019" name="Int. J. Syst. Evol. Microbiol.">
        <title>The Global Catalogue of Microorganisms (GCM) 10K type strain sequencing project: providing services to taxonomists for standard genome sequencing and annotation.</title>
        <authorList>
            <consortium name="The Broad Institute Genomics Platform"/>
            <consortium name="The Broad Institute Genome Sequencing Center for Infectious Disease"/>
            <person name="Wu L."/>
            <person name="Ma J."/>
        </authorList>
    </citation>
    <scope>NUCLEOTIDE SEQUENCE [LARGE SCALE GENOMIC DNA]</scope>
    <source>
        <strain evidence="3">JCM 17906</strain>
    </source>
</reference>
<dbReference type="Pfam" id="PF02405">
    <property type="entry name" value="MlaE"/>
    <property type="match status" value="1"/>
</dbReference>
<feature type="transmembrane region" description="Helical" evidence="1">
    <location>
        <begin position="210"/>
        <end position="231"/>
    </location>
</feature>
<dbReference type="EMBL" id="BAABGT010000032">
    <property type="protein sequence ID" value="GAA4546477.1"/>
    <property type="molecule type" value="Genomic_DNA"/>
</dbReference>
<evidence type="ECO:0000256" key="1">
    <source>
        <dbReference type="SAM" id="Phobius"/>
    </source>
</evidence>
<proteinExistence type="predicted"/>
<feature type="transmembrane region" description="Helical" evidence="1">
    <location>
        <begin position="110"/>
        <end position="130"/>
    </location>
</feature>